<proteinExistence type="predicted"/>
<dbReference type="GeneID" id="64218891"/>
<feature type="coiled-coil region" evidence="1">
    <location>
        <begin position="8"/>
        <end position="35"/>
    </location>
</feature>
<dbReference type="AlphaFoldDB" id="A0A2L1UDX8"/>
<dbReference type="Proteomes" id="UP000239833">
    <property type="component" value="Chromosome"/>
</dbReference>
<gene>
    <name evidence="2" type="ORF">ERICIII_02176</name>
</gene>
<organism evidence="2 3">
    <name type="scientific">Paenibacillus larvae subsp. larvae</name>
    <dbReference type="NCBI Taxonomy" id="147375"/>
    <lineage>
        <taxon>Bacteria</taxon>
        <taxon>Bacillati</taxon>
        <taxon>Bacillota</taxon>
        <taxon>Bacilli</taxon>
        <taxon>Bacillales</taxon>
        <taxon>Paenibacillaceae</taxon>
        <taxon>Paenibacillus</taxon>
    </lineage>
</organism>
<name>A0A2L1UDX8_9BACL</name>
<evidence type="ECO:0000313" key="3">
    <source>
        <dbReference type="Proteomes" id="UP000239833"/>
    </source>
</evidence>
<accession>A0A2L1UDX8</accession>
<sequence length="198" mass="22235">MSKRASQAEALRYLLDKRKAEVAELEKKLEEASRLKVGDYAKIIELTPEGSSYGAAVGDIVQVIRADYGHLPHKCIKCGGPDRYEYWFYPEHLERATDEEVAAAAKQEEKWAKIGRKANEFKVGDIVRYEYNSKNNNAIGRSGFSGILAEIDDTGLGSKRKIDLVHLVKPSFVDDDHDTWARLGDVALVVPVENRIDQ</sequence>
<reference evidence="3" key="1">
    <citation type="submission" date="2017-02" db="EMBL/GenBank/DDBJ databases">
        <title>Delineation of Paenibacillus larvae strains originating from foulbrood outbreaks.</title>
        <authorList>
            <person name="Beims H."/>
            <person name="Bunk B."/>
            <person name="Sproeer C."/>
            <person name="Mohr K.I."/>
            <person name="Pradella S."/>
            <person name="Guenther G."/>
            <person name="Rohde M."/>
            <person name="von der Ohe W."/>
            <person name="Steinert M."/>
        </authorList>
    </citation>
    <scope>NUCLEOTIDE SEQUENCE [LARGE SCALE GENOMIC DNA]</scope>
    <source>
        <strain evidence="3">Eric_III</strain>
    </source>
</reference>
<dbReference type="RefSeq" id="WP_079940648.1">
    <property type="nucleotide sequence ID" value="NZ_CP019655.1"/>
</dbReference>
<keyword evidence="1" id="KW-0175">Coiled coil</keyword>
<protein>
    <submittedName>
        <fullName evidence="2">Uncharacterized protein</fullName>
    </submittedName>
</protein>
<dbReference type="STRING" id="147375.BXP28_07425"/>
<dbReference type="EMBL" id="CP019655">
    <property type="protein sequence ID" value="AVF26337.1"/>
    <property type="molecule type" value="Genomic_DNA"/>
</dbReference>
<evidence type="ECO:0000313" key="2">
    <source>
        <dbReference type="EMBL" id="AVF26337.1"/>
    </source>
</evidence>
<evidence type="ECO:0000256" key="1">
    <source>
        <dbReference type="SAM" id="Coils"/>
    </source>
</evidence>